<feature type="region of interest" description="Disordered" evidence="5">
    <location>
        <begin position="553"/>
        <end position="614"/>
    </location>
</feature>
<dbReference type="OrthoDB" id="434160at2759"/>
<keyword evidence="7" id="KW-1185">Reference proteome</keyword>
<dbReference type="PANTHER" id="PTHR45639">
    <property type="entry name" value="HSC70CB, ISOFORM G-RELATED"/>
    <property type="match status" value="1"/>
</dbReference>
<evidence type="ECO:0000256" key="1">
    <source>
        <dbReference type="ARBA" id="ARBA00007381"/>
    </source>
</evidence>
<comment type="caution">
    <text evidence="6">The sequence shown here is derived from an EMBL/GenBank/DDBJ whole genome shotgun (WGS) entry which is preliminary data.</text>
</comment>
<feature type="compositionally biased region" description="Pro residues" evidence="5">
    <location>
        <begin position="605"/>
        <end position="614"/>
    </location>
</feature>
<dbReference type="AlphaFoldDB" id="A0A5B7CUV3"/>
<dbReference type="SUPFAM" id="SSF100934">
    <property type="entry name" value="Heat shock protein 70kD (HSP70), C-terminal subdomain"/>
    <property type="match status" value="2"/>
</dbReference>
<organism evidence="6 7">
    <name type="scientific">Portunus trituberculatus</name>
    <name type="common">Swimming crab</name>
    <name type="synonym">Neptunus trituberculatus</name>
    <dbReference type="NCBI Taxonomy" id="210409"/>
    <lineage>
        <taxon>Eukaryota</taxon>
        <taxon>Metazoa</taxon>
        <taxon>Ecdysozoa</taxon>
        <taxon>Arthropoda</taxon>
        <taxon>Crustacea</taxon>
        <taxon>Multicrustacea</taxon>
        <taxon>Malacostraca</taxon>
        <taxon>Eumalacostraca</taxon>
        <taxon>Eucarida</taxon>
        <taxon>Decapoda</taxon>
        <taxon>Pleocyemata</taxon>
        <taxon>Brachyura</taxon>
        <taxon>Eubrachyura</taxon>
        <taxon>Portunoidea</taxon>
        <taxon>Portunidae</taxon>
        <taxon>Portuninae</taxon>
        <taxon>Portunus</taxon>
    </lineage>
</organism>
<feature type="region of interest" description="Disordered" evidence="5">
    <location>
        <begin position="329"/>
        <end position="349"/>
    </location>
</feature>
<keyword evidence="6" id="KW-0346">Stress response</keyword>
<dbReference type="GO" id="GO:0005524">
    <property type="term" value="F:ATP binding"/>
    <property type="evidence" value="ECO:0007669"/>
    <property type="project" value="UniProtKB-KW"/>
</dbReference>
<dbReference type="SUPFAM" id="SSF53067">
    <property type="entry name" value="Actin-like ATPase domain"/>
    <property type="match status" value="2"/>
</dbReference>
<keyword evidence="2" id="KW-0547">Nucleotide-binding</keyword>
<name>A0A5B7CUV3_PORTR</name>
<feature type="compositionally biased region" description="Basic and acidic residues" evidence="5">
    <location>
        <begin position="564"/>
        <end position="582"/>
    </location>
</feature>
<feature type="coiled-coil region" evidence="4">
    <location>
        <begin position="374"/>
        <end position="401"/>
    </location>
</feature>
<dbReference type="EMBL" id="VSRR010000151">
    <property type="protein sequence ID" value="MPC11223.1"/>
    <property type="molecule type" value="Genomic_DNA"/>
</dbReference>
<evidence type="ECO:0000256" key="3">
    <source>
        <dbReference type="ARBA" id="ARBA00022840"/>
    </source>
</evidence>
<reference evidence="6 7" key="1">
    <citation type="submission" date="2019-05" db="EMBL/GenBank/DDBJ databases">
        <title>Another draft genome of Portunus trituberculatus and its Hox gene families provides insights of decapod evolution.</title>
        <authorList>
            <person name="Jeong J.-H."/>
            <person name="Song I."/>
            <person name="Kim S."/>
            <person name="Choi T."/>
            <person name="Kim D."/>
            <person name="Ryu S."/>
            <person name="Kim W."/>
        </authorList>
    </citation>
    <scope>NUCLEOTIDE SEQUENCE [LARGE SCALE GENOMIC DNA]</scope>
    <source>
        <tissue evidence="6">Muscle</tissue>
    </source>
</reference>
<dbReference type="GO" id="GO:0005634">
    <property type="term" value="C:nucleus"/>
    <property type="evidence" value="ECO:0007669"/>
    <property type="project" value="TreeGrafter"/>
</dbReference>
<dbReference type="GO" id="GO:0140662">
    <property type="term" value="F:ATP-dependent protein folding chaperone"/>
    <property type="evidence" value="ECO:0007669"/>
    <property type="project" value="InterPro"/>
</dbReference>
<dbReference type="Gene3D" id="3.30.420.40">
    <property type="match status" value="2"/>
</dbReference>
<dbReference type="InterPro" id="IPR029048">
    <property type="entry name" value="HSP70_C_sf"/>
</dbReference>
<dbReference type="FunFam" id="1.20.1270.10:FF:000002">
    <property type="entry name" value="Heat shock 70 kDa protein 4"/>
    <property type="match status" value="1"/>
</dbReference>
<evidence type="ECO:0000313" key="6">
    <source>
        <dbReference type="EMBL" id="MPC11223.1"/>
    </source>
</evidence>
<dbReference type="Pfam" id="PF00012">
    <property type="entry name" value="HSP70"/>
    <property type="match status" value="1"/>
</dbReference>
<comment type="similarity">
    <text evidence="1">Belongs to the heat shock protein 70 family.</text>
</comment>
<evidence type="ECO:0000313" key="7">
    <source>
        <dbReference type="Proteomes" id="UP000324222"/>
    </source>
</evidence>
<protein>
    <submittedName>
        <fullName evidence="6">Heat shock protein 4</fullName>
    </submittedName>
</protein>
<dbReference type="FunFam" id="3.30.420.40:FF:000171">
    <property type="entry name" value="Heat shock 70 kDa protein 4"/>
    <property type="match status" value="1"/>
</dbReference>
<dbReference type="Proteomes" id="UP000324222">
    <property type="component" value="Unassembled WGS sequence"/>
</dbReference>
<feature type="compositionally biased region" description="Basic and acidic residues" evidence="5">
    <location>
        <begin position="332"/>
        <end position="343"/>
    </location>
</feature>
<feature type="compositionally biased region" description="Low complexity" evidence="5">
    <location>
        <begin position="595"/>
        <end position="604"/>
    </location>
</feature>
<evidence type="ECO:0000256" key="2">
    <source>
        <dbReference type="ARBA" id="ARBA00022741"/>
    </source>
</evidence>
<keyword evidence="3" id="KW-0067">ATP-binding</keyword>
<sequence>MLLQVPVYFTDAERRALLDAAITAGLNVLRLLNETTAVALCYGIYKQDLPAPEEKPRNVVFVDCGAANIQVCAVAFNKGKLKMLATAADSNLGGRDFDRLMAQHFANEFKSRYKIDASSNPRAWVRLCSEVEKLKKQMSANSTDLPINIECFMDDKDVSGKLNRTSVEEMSSHILRRVETTLQQCLSDSNLKVDDITSVEIVGGSTRVPSIKHLIEKVFKKIPSTTLNQDEAVARGCALQCAMLSPAFKVREFSITDVQPYSIQLVWQDESGQEADMEVFPKNHQVPFSKMLTFFRREPFTLQAQYTQPSIFPDPIIGHYTIENVNPGPEGECQKKMDTEKPPETPQPAKTVELPVKEVVKAHTPNDLNILVEREAQMVQADKLENERINAKNAVEEYVYDIRGKIHDELEKYISDADRDKLSIQLEDTENWLYEEGEDCKKQVYLDKLADLKKQGEPIKTRKRERDDLPRAFEILSGSVQLIRKAVDLFKQGDEKYNHLEAAQVEKVEKAIEEKQDWVDKHLGLVSSTALHNDLPVTASQVLSEKGTFEALVNPIMNKPKPKPKVEEPPPADKEGGKKAEGEQSNGPKVDEEQQQQQQPQQTPNNPPEPMDVD</sequence>
<accession>A0A5B7CUV3</accession>
<dbReference type="InterPro" id="IPR043129">
    <property type="entry name" value="ATPase_NBD"/>
</dbReference>
<dbReference type="FunFam" id="3.90.640.10:FF:000004">
    <property type="entry name" value="Heat shock 70 kDa protein 4"/>
    <property type="match status" value="1"/>
</dbReference>
<proteinExistence type="inferred from homology"/>
<dbReference type="GO" id="GO:0005829">
    <property type="term" value="C:cytosol"/>
    <property type="evidence" value="ECO:0007669"/>
    <property type="project" value="TreeGrafter"/>
</dbReference>
<keyword evidence="4" id="KW-0175">Coiled coil</keyword>
<dbReference type="PRINTS" id="PR00301">
    <property type="entry name" value="HEATSHOCK70"/>
</dbReference>
<dbReference type="InterPro" id="IPR029047">
    <property type="entry name" value="HSP70_peptide-bd_sf"/>
</dbReference>
<evidence type="ECO:0000256" key="4">
    <source>
        <dbReference type="SAM" id="Coils"/>
    </source>
</evidence>
<dbReference type="Gene3D" id="3.90.640.10">
    <property type="entry name" value="Actin, Chain A, domain 4"/>
    <property type="match status" value="1"/>
</dbReference>
<evidence type="ECO:0000256" key="5">
    <source>
        <dbReference type="SAM" id="MobiDB-lite"/>
    </source>
</evidence>
<gene>
    <name evidence="6" type="primary">Hspa4_0</name>
    <name evidence="6" type="ORF">E2C01_003884</name>
</gene>
<dbReference type="PANTHER" id="PTHR45639:SF4">
    <property type="entry name" value="HSC70CB, ISOFORM G"/>
    <property type="match status" value="1"/>
</dbReference>
<dbReference type="SUPFAM" id="SSF100920">
    <property type="entry name" value="Heat shock protein 70kD (HSP70), peptide-binding domain"/>
    <property type="match status" value="1"/>
</dbReference>
<dbReference type="Gene3D" id="1.20.1270.10">
    <property type="match status" value="1"/>
</dbReference>
<dbReference type="InterPro" id="IPR013126">
    <property type="entry name" value="Hsp_70_fam"/>
</dbReference>